<sequence length="290" mass="32637">MFRVLLVLWIVSLTHTVLAQWVCPSPPEIPLATVDRSKEEYSPGEEITYRCNSGYVPQTGARSYTCPSTGRWPIITLRCTPVMCPSPPISEFGALSYRRLKPGNISFFQDEIKFECLLPLALIGPEKARCLATGIWSKIPECRKVECPYPPEIENGFLNFALRRTYQYKDSVSYGCNPTYVLDGPSESTCEETGNWSLIPTCKAPCKMPVQRATVLYNQQRVKVQDHLKGGIQHAETIWFFCKNKDQHCSYTVPSQCIDGSLTAPACFKERGWLASLIKTDVADMTPCEN</sequence>
<reference evidence="17" key="1">
    <citation type="submission" date="2025-08" db="UniProtKB">
        <authorList>
            <consortium name="RefSeq"/>
        </authorList>
    </citation>
    <scope>IDENTIFICATION</scope>
    <source>
        <tissue evidence="17">Blood</tissue>
    </source>
</reference>
<comment type="caution">
    <text evidence="13">Lacks conserved residue(s) required for the propagation of feature annotation.</text>
</comment>
<evidence type="ECO:0000256" key="14">
    <source>
        <dbReference type="SAM" id="SignalP"/>
    </source>
</evidence>
<dbReference type="PANTHER" id="PTHR19325:SF549">
    <property type="entry name" value="BETA-2-GLYCOPROTEIN 1"/>
    <property type="match status" value="1"/>
</dbReference>
<keyword evidence="4" id="KW-0964">Secreted</keyword>
<evidence type="ECO:0000256" key="6">
    <source>
        <dbReference type="ARBA" id="ARBA00022674"/>
    </source>
</evidence>
<comment type="subcellular location">
    <subcellularLocation>
        <location evidence="2">Secreted</location>
    </subcellularLocation>
</comment>
<feature type="signal peptide" evidence="14">
    <location>
        <begin position="1"/>
        <end position="19"/>
    </location>
</feature>
<organism evidence="16 17">
    <name type="scientific">Eublepharis macularius</name>
    <name type="common">Leopard gecko</name>
    <name type="synonym">Cyrtodactylus macularius</name>
    <dbReference type="NCBI Taxonomy" id="481883"/>
    <lineage>
        <taxon>Eukaryota</taxon>
        <taxon>Metazoa</taxon>
        <taxon>Chordata</taxon>
        <taxon>Craniata</taxon>
        <taxon>Vertebrata</taxon>
        <taxon>Euteleostomi</taxon>
        <taxon>Lepidosauria</taxon>
        <taxon>Squamata</taxon>
        <taxon>Bifurcata</taxon>
        <taxon>Gekkota</taxon>
        <taxon>Eublepharidae</taxon>
        <taxon>Eublepharinae</taxon>
        <taxon>Eublepharis</taxon>
    </lineage>
</organism>
<dbReference type="CDD" id="cd00033">
    <property type="entry name" value="CCP"/>
    <property type="match status" value="3"/>
</dbReference>
<name>A0AA97JBZ4_EUBMA</name>
<dbReference type="CTD" id="350"/>
<gene>
    <name evidence="17" type="primary">APOH</name>
</gene>
<keyword evidence="7 14" id="KW-0732">Signal</keyword>
<evidence type="ECO:0000256" key="4">
    <source>
        <dbReference type="ARBA" id="ARBA00022525"/>
    </source>
</evidence>
<accession>A0AA97JBZ4</accession>
<evidence type="ECO:0000256" key="7">
    <source>
        <dbReference type="ARBA" id="ARBA00022729"/>
    </source>
</evidence>
<evidence type="ECO:0000259" key="15">
    <source>
        <dbReference type="PROSITE" id="PS50923"/>
    </source>
</evidence>
<dbReference type="GO" id="GO:0008201">
    <property type="term" value="F:heparin binding"/>
    <property type="evidence" value="ECO:0007669"/>
    <property type="project" value="UniProtKB-KW"/>
</dbReference>
<evidence type="ECO:0000256" key="12">
    <source>
        <dbReference type="ARBA" id="ARBA00033414"/>
    </source>
</evidence>
<feature type="disulfide bond" evidence="13">
    <location>
        <begin position="147"/>
        <end position="190"/>
    </location>
</feature>
<feature type="chain" id="PRO_5041675589" description="Beta-2-glycoprotein 1" evidence="14">
    <location>
        <begin position="20"/>
        <end position="290"/>
    </location>
</feature>
<keyword evidence="6" id="KW-0358">Heparin-binding</keyword>
<dbReference type="SMART" id="SM00032">
    <property type="entry name" value="CCP"/>
    <property type="match status" value="3"/>
</dbReference>
<dbReference type="InterPro" id="IPR015104">
    <property type="entry name" value="Sushi_2"/>
</dbReference>
<dbReference type="Pfam" id="PF09014">
    <property type="entry name" value="Sushi_2"/>
    <property type="match status" value="1"/>
</dbReference>
<evidence type="ECO:0000256" key="13">
    <source>
        <dbReference type="PROSITE-ProRule" id="PRU00302"/>
    </source>
</evidence>
<feature type="domain" description="Sushi" evidence="15">
    <location>
        <begin position="21"/>
        <end position="81"/>
    </location>
</feature>
<keyword evidence="5 13" id="KW-0768">Sushi</keyword>
<dbReference type="Gene3D" id="2.10.70.10">
    <property type="entry name" value="Complement Module, domain 1"/>
    <property type="match status" value="4"/>
</dbReference>
<feature type="disulfide bond" evidence="13">
    <location>
        <begin position="23"/>
        <end position="66"/>
    </location>
</feature>
<dbReference type="InterPro" id="IPR000436">
    <property type="entry name" value="Sushi_SCR_CCP_dom"/>
</dbReference>
<evidence type="ECO:0000313" key="17">
    <source>
        <dbReference type="RefSeq" id="XP_054834689.1"/>
    </source>
</evidence>
<evidence type="ECO:0000256" key="8">
    <source>
        <dbReference type="ARBA" id="ARBA00022737"/>
    </source>
</evidence>
<keyword evidence="8" id="KW-0677">Repeat</keyword>
<evidence type="ECO:0000256" key="9">
    <source>
        <dbReference type="ARBA" id="ARBA00023157"/>
    </source>
</evidence>
<evidence type="ECO:0000256" key="5">
    <source>
        <dbReference type="ARBA" id="ARBA00022659"/>
    </source>
</evidence>
<comment type="function">
    <text evidence="1">Binds to various kinds of negatively charged substances such as heparin, phospholipids, and dextran sulfate. May prevent activation of the intrinsic blood coagulation cascade by binding to phospholipids on the surface of damaged cells.</text>
</comment>
<dbReference type="SUPFAM" id="SSF57535">
    <property type="entry name" value="Complement control module/SCR domain"/>
    <property type="match status" value="4"/>
</dbReference>
<dbReference type="Proteomes" id="UP001190640">
    <property type="component" value="Chromosome 4"/>
</dbReference>
<proteinExistence type="predicted"/>
<evidence type="ECO:0000256" key="3">
    <source>
        <dbReference type="ARBA" id="ARBA00020104"/>
    </source>
</evidence>
<dbReference type="AlphaFoldDB" id="A0AA97JBZ4"/>
<evidence type="ECO:0000256" key="11">
    <source>
        <dbReference type="ARBA" id="ARBA00029855"/>
    </source>
</evidence>
<keyword evidence="10" id="KW-0325">Glycoprotein</keyword>
<evidence type="ECO:0000256" key="10">
    <source>
        <dbReference type="ARBA" id="ARBA00023180"/>
    </source>
</evidence>
<dbReference type="RefSeq" id="XP_054834689.1">
    <property type="nucleotide sequence ID" value="XM_054978714.1"/>
</dbReference>
<evidence type="ECO:0000256" key="2">
    <source>
        <dbReference type="ARBA" id="ARBA00004613"/>
    </source>
</evidence>
<keyword evidence="9 13" id="KW-1015">Disulfide bond</keyword>
<dbReference type="Pfam" id="PF00084">
    <property type="entry name" value="Sushi"/>
    <property type="match status" value="3"/>
</dbReference>
<dbReference type="PROSITE" id="PS50923">
    <property type="entry name" value="SUSHI"/>
    <property type="match status" value="3"/>
</dbReference>
<keyword evidence="16" id="KW-1185">Reference proteome</keyword>
<dbReference type="GeneID" id="129329241"/>
<dbReference type="InterPro" id="IPR035976">
    <property type="entry name" value="Sushi/SCR/CCP_sf"/>
</dbReference>
<dbReference type="InterPro" id="IPR050350">
    <property type="entry name" value="Compl-Cell_Adhes-Reg"/>
</dbReference>
<feature type="domain" description="Sushi" evidence="15">
    <location>
        <begin position="82"/>
        <end position="144"/>
    </location>
</feature>
<evidence type="ECO:0000256" key="1">
    <source>
        <dbReference type="ARBA" id="ARBA00003651"/>
    </source>
</evidence>
<dbReference type="GO" id="GO:0005576">
    <property type="term" value="C:extracellular region"/>
    <property type="evidence" value="ECO:0007669"/>
    <property type="project" value="UniProtKB-SubCell"/>
</dbReference>
<protein>
    <recommendedName>
        <fullName evidence="3">Beta-2-glycoprotein 1</fullName>
    </recommendedName>
    <alternativeName>
        <fullName evidence="11">Apolipoprotein H</fullName>
    </alternativeName>
    <alternativeName>
        <fullName evidence="12">Beta-2-glycoprotein I</fullName>
    </alternativeName>
</protein>
<evidence type="ECO:0000313" key="16">
    <source>
        <dbReference type="Proteomes" id="UP001190640"/>
    </source>
</evidence>
<dbReference type="PANTHER" id="PTHR19325">
    <property type="entry name" value="COMPLEMENT COMPONENT-RELATED SUSHI DOMAIN-CONTAINING"/>
    <property type="match status" value="1"/>
</dbReference>
<feature type="domain" description="Sushi" evidence="15">
    <location>
        <begin position="145"/>
        <end position="204"/>
    </location>
</feature>